<accession>A0A1F8FQM8</accession>
<reference evidence="2 3" key="1">
    <citation type="journal article" date="2016" name="Nat. Commun.">
        <title>Thousands of microbial genomes shed light on interconnected biogeochemical processes in an aquifer system.</title>
        <authorList>
            <person name="Anantharaman K."/>
            <person name="Brown C.T."/>
            <person name="Hug L.A."/>
            <person name="Sharon I."/>
            <person name="Castelle C.J."/>
            <person name="Probst A.J."/>
            <person name="Thomas B.C."/>
            <person name="Singh A."/>
            <person name="Wilkins M.J."/>
            <person name="Karaoz U."/>
            <person name="Brodie E.L."/>
            <person name="Williams K.H."/>
            <person name="Hubbard S.S."/>
            <person name="Banfield J.F."/>
        </authorList>
    </citation>
    <scope>NUCLEOTIDE SEQUENCE [LARGE SCALE GENOMIC DNA]</scope>
</reference>
<feature type="signal peptide" evidence="1">
    <location>
        <begin position="1"/>
        <end position="21"/>
    </location>
</feature>
<evidence type="ECO:0000313" key="2">
    <source>
        <dbReference type="EMBL" id="OGN15291.1"/>
    </source>
</evidence>
<protein>
    <recommendedName>
        <fullName evidence="4">Outer membrane protein beta-barrel domain-containing protein</fullName>
    </recommendedName>
</protein>
<sequence>MFKKLAIFNILVLFVVSSAYAQNSDESKGFYRVGIGDVGFEHPSTLTDGFEKYRGHPHFHEAAITANLVLGYGTDKLRALVFFDPAIVDGVDGASILSTGIKGEVGVPWIKWLKLGGGVMYSHNHAKLSDDVKIYERAALDTVWSPFFSVTFLPRSQGLARFFSDIRVGRACGGDVIQPQTGNSVADYYVSVSLGVHVKLVKN</sequence>
<keyword evidence="1" id="KW-0732">Signal</keyword>
<evidence type="ECO:0008006" key="4">
    <source>
        <dbReference type="Google" id="ProtNLM"/>
    </source>
</evidence>
<feature type="chain" id="PRO_5009535551" description="Outer membrane protein beta-barrel domain-containing protein" evidence="1">
    <location>
        <begin position="22"/>
        <end position="203"/>
    </location>
</feature>
<dbReference type="EMBL" id="MGJV01000013">
    <property type="protein sequence ID" value="OGN15291.1"/>
    <property type="molecule type" value="Genomic_DNA"/>
</dbReference>
<name>A0A1F8FQM8_9BACT</name>
<gene>
    <name evidence="2" type="ORF">A3J47_00695</name>
</gene>
<evidence type="ECO:0000313" key="3">
    <source>
        <dbReference type="Proteomes" id="UP000176581"/>
    </source>
</evidence>
<dbReference type="Proteomes" id="UP000176581">
    <property type="component" value="Unassembled WGS sequence"/>
</dbReference>
<comment type="caution">
    <text evidence="2">The sequence shown here is derived from an EMBL/GenBank/DDBJ whole genome shotgun (WGS) entry which is preliminary data.</text>
</comment>
<dbReference type="AlphaFoldDB" id="A0A1F8FQM8"/>
<organism evidence="2 3">
    <name type="scientific">Candidatus Yanofskybacteria bacterium RIFCSPHIGHO2_02_FULL_43_22</name>
    <dbReference type="NCBI Taxonomy" id="1802681"/>
    <lineage>
        <taxon>Bacteria</taxon>
        <taxon>Candidatus Yanofskyibacteriota</taxon>
    </lineage>
</organism>
<evidence type="ECO:0000256" key="1">
    <source>
        <dbReference type="SAM" id="SignalP"/>
    </source>
</evidence>
<proteinExistence type="predicted"/>